<dbReference type="PANTHER" id="PTHR46564:SF1">
    <property type="entry name" value="TRANSPOSASE"/>
    <property type="match status" value="1"/>
</dbReference>
<dbReference type="NCBIfam" id="NF033545">
    <property type="entry name" value="transpos_IS630"/>
    <property type="match status" value="1"/>
</dbReference>
<dbReference type="EMBL" id="CP024785">
    <property type="protein sequence ID" value="AUB41719.1"/>
    <property type="molecule type" value="Genomic_DNA"/>
</dbReference>
<dbReference type="PANTHER" id="PTHR46564">
    <property type="entry name" value="TRANSPOSASE"/>
    <property type="match status" value="1"/>
</dbReference>
<dbReference type="OrthoDB" id="427021at2"/>
<dbReference type="RefSeq" id="WP_100902036.1">
    <property type="nucleotide sequence ID" value="NZ_CAWNNC010000001.1"/>
</dbReference>
<organism evidence="2 3">
    <name type="scientific">Nostoc flagelliforme CCNUN1</name>
    <dbReference type="NCBI Taxonomy" id="2038116"/>
    <lineage>
        <taxon>Bacteria</taxon>
        <taxon>Bacillati</taxon>
        <taxon>Cyanobacteriota</taxon>
        <taxon>Cyanophyceae</taxon>
        <taxon>Nostocales</taxon>
        <taxon>Nostocaceae</taxon>
        <taxon>Nostoc</taxon>
    </lineage>
</organism>
<proteinExistence type="predicted"/>
<dbReference type="Proteomes" id="UP000232003">
    <property type="component" value="Chromosome"/>
</dbReference>
<keyword evidence="3" id="KW-1185">Reference proteome</keyword>
<protein>
    <submittedName>
        <fullName evidence="2">Transposase</fullName>
    </submittedName>
</protein>
<dbReference type="KEGG" id="nfl:COO91_07781"/>
<dbReference type="Pfam" id="PF13358">
    <property type="entry name" value="DDE_3"/>
    <property type="match status" value="1"/>
</dbReference>
<accession>A0A2K8T233</accession>
<feature type="domain" description="Tc1-like transposase DDE" evidence="1">
    <location>
        <begin position="20"/>
        <end position="153"/>
    </location>
</feature>
<gene>
    <name evidence="2" type="ORF">COO91_07781</name>
</gene>
<name>A0A2K8T233_9NOSO</name>
<dbReference type="InterPro" id="IPR036397">
    <property type="entry name" value="RNaseH_sf"/>
</dbReference>
<dbReference type="AlphaFoldDB" id="A0A2K8T233"/>
<reference evidence="2 3" key="1">
    <citation type="submission" date="2017-11" db="EMBL/GenBank/DDBJ databases">
        <title>Complete genome of a free-living desiccation-tolerant cyanobacterium and its photosynthetic adaptation to extreme terrestrial habitat.</title>
        <authorList>
            <person name="Shang J."/>
        </authorList>
    </citation>
    <scope>NUCLEOTIDE SEQUENCE [LARGE SCALE GENOMIC DNA]</scope>
    <source>
        <strain evidence="2 3">CCNUN1</strain>
    </source>
</reference>
<sequence length="187" mass="20847">MQELRHDYRRWLDQIDVKNLIFVDEAGINLSMSHLFARAVDGERAVGSIPKSKSGNVSLIGALNIDGLIASMTVPGSTNTEVFLTYVTQVLLPQLWKGAIVVMDNLKVHHAERVRIAIESVGAKVKFLPPYSPDLSPIELCWSKLKQFLRSCEARTPDSLDQAMALAVNYITEDDAFGWFNHCGLFT</sequence>
<dbReference type="GO" id="GO:0003676">
    <property type="term" value="F:nucleic acid binding"/>
    <property type="evidence" value="ECO:0007669"/>
    <property type="project" value="InterPro"/>
</dbReference>
<dbReference type="InterPro" id="IPR038717">
    <property type="entry name" value="Tc1-like_DDE_dom"/>
</dbReference>
<evidence type="ECO:0000259" key="1">
    <source>
        <dbReference type="Pfam" id="PF13358"/>
    </source>
</evidence>
<dbReference type="Gene3D" id="3.30.420.10">
    <property type="entry name" value="Ribonuclease H-like superfamily/Ribonuclease H"/>
    <property type="match status" value="1"/>
</dbReference>
<evidence type="ECO:0000313" key="2">
    <source>
        <dbReference type="EMBL" id="AUB41719.1"/>
    </source>
</evidence>
<dbReference type="InterPro" id="IPR047655">
    <property type="entry name" value="Transpos_IS630-like"/>
</dbReference>
<evidence type="ECO:0000313" key="3">
    <source>
        <dbReference type="Proteomes" id="UP000232003"/>
    </source>
</evidence>